<dbReference type="AlphaFoldDB" id="A0A8S4AAH5"/>
<evidence type="ECO:0000256" key="3">
    <source>
        <dbReference type="ARBA" id="ARBA00022729"/>
    </source>
</evidence>
<sequence>MLSGPALLLLVCLHVRVQGKPRSQNPGCDEYLGSGKVMDKCGVCGGDNSTCRMVSGVFRHSLSPLGYHKIVEIPEGATKINVTEMVKSRNYLALQSRSGRSIINGNWVIDRPGKYEGGGTMFTYRRPNEIRSTAGESFLAEGPTNEILDVYMIFQQPNPGVHYEYILPSEKTIAPPQPNHRPEGNGADGNQQHINTQQGNFNPSGGGRFPARVPDNQVPAVPPPRPERGYHWKLSGVTECSASCGKGFRYSVYHCVHRLNHVRVSDSLCDSGSRPAPQEEACNLQSCPAFWDIGEWSECSKTCGLGMQHRQVLCRQVYANRTLNVHMGHCRHLEQPETASTCQLKICSEWQIRSEWTACSVPCGLGQRSREVRCVSNVGDFVPDEECNMNLRPVDVENCNMGTCAKSWFYTEWGNRCSTECGMGVRTRGVLCLNNHISSLPLEGCGSERPADSQVCNNGPCENRMEWFTGPWSQCSAECGAGSQQRSVACLTRSDEGFAVMPPYECSSLDRPLGQQSCHLKACGAKWYHTDWSACSKTCEGGFRVREVRCLSDDMMSGEGCEEQLRPAEREDCNPEPCTPHIDENCRDKYFNCNVVVQARLCVYDYYKTTCCASCSRGAHRHKIHRGRS</sequence>
<dbReference type="SUPFAM" id="SSF82895">
    <property type="entry name" value="TSP-1 type 1 repeat"/>
    <property type="match status" value="6"/>
</dbReference>
<dbReference type="InterPro" id="IPR010294">
    <property type="entry name" value="ADAMTS_spacer1"/>
</dbReference>
<dbReference type="OrthoDB" id="10062690at2759"/>
<dbReference type="Gene3D" id="2.20.100.10">
    <property type="entry name" value="Thrombospondin type-1 (TSP1) repeat"/>
    <property type="match status" value="6"/>
</dbReference>
<reference evidence="8" key="1">
    <citation type="submission" date="2021-05" db="EMBL/GenBank/DDBJ databases">
        <authorList>
            <person name="Tigano A."/>
        </authorList>
    </citation>
    <scope>NUCLEOTIDE SEQUENCE</scope>
</reference>
<accession>A0A8S4AAH5</accession>
<dbReference type="Gene3D" id="2.60.120.830">
    <property type="match status" value="1"/>
</dbReference>
<dbReference type="InterPro" id="IPR000884">
    <property type="entry name" value="TSP1_rpt"/>
</dbReference>
<evidence type="ECO:0000256" key="4">
    <source>
        <dbReference type="ARBA" id="ARBA00022737"/>
    </source>
</evidence>
<dbReference type="PROSITE" id="PS00028">
    <property type="entry name" value="ZINC_FINGER_C2H2_1"/>
    <property type="match status" value="1"/>
</dbReference>
<evidence type="ECO:0000313" key="8">
    <source>
        <dbReference type="EMBL" id="CAG5852181.1"/>
    </source>
</evidence>
<evidence type="ECO:0000259" key="7">
    <source>
        <dbReference type="PROSITE" id="PS50900"/>
    </source>
</evidence>
<keyword evidence="3 6" id="KW-0732">Signal</keyword>
<proteinExistence type="predicted"/>
<dbReference type="GO" id="GO:0006508">
    <property type="term" value="P:proteolysis"/>
    <property type="evidence" value="ECO:0007669"/>
    <property type="project" value="TreeGrafter"/>
</dbReference>
<evidence type="ECO:0000256" key="5">
    <source>
        <dbReference type="SAM" id="MobiDB-lite"/>
    </source>
</evidence>
<keyword evidence="4" id="KW-0677">Repeat</keyword>
<dbReference type="Pfam" id="PF08686">
    <property type="entry name" value="PLAC"/>
    <property type="match status" value="1"/>
</dbReference>
<organism evidence="8 9">
    <name type="scientific">Menidia menidia</name>
    <name type="common">Atlantic silverside</name>
    <dbReference type="NCBI Taxonomy" id="238744"/>
    <lineage>
        <taxon>Eukaryota</taxon>
        <taxon>Metazoa</taxon>
        <taxon>Chordata</taxon>
        <taxon>Craniata</taxon>
        <taxon>Vertebrata</taxon>
        <taxon>Euteleostomi</taxon>
        <taxon>Actinopterygii</taxon>
        <taxon>Neopterygii</taxon>
        <taxon>Teleostei</taxon>
        <taxon>Neoteleostei</taxon>
        <taxon>Acanthomorphata</taxon>
        <taxon>Ovalentaria</taxon>
        <taxon>Atherinomorphae</taxon>
        <taxon>Atheriniformes</taxon>
        <taxon>Atherinopsidae</taxon>
        <taxon>Menidiinae</taxon>
        <taxon>Menidia</taxon>
    </lineage>
</organism>
<dbReference type="FunFam" id="2.60.120.830:FF:000001">
    <property type="entry name" value="A disintegrin and metalloproteinase with thrombospondin motifs 1"/>
    <property type="match status" value="1"/>
</dbReference>
<dbReference type="InterPro" id="IPR045371">
    <property type="entry name" value="ADAMTS_CR_3"/>
</dbReference>
<dbReference type="PROSITE" id="PS50092">
    <property type="entry name" value="TSP1"/>
    <property type="match status" value="6"/>
</dbReference>
<dbReference type="Proteomes" id="UP000677803">
    <property type="component" value="Unassembled WGS sequence"/>
</dbReference>
<dbReference type="PANTHER" id="PTHR13723">
    <property type="entry name" value="ADAMTS A DISINTEGRIN AND METALLOPROTEASE WITH THROMBOSPONDIN MOTIFS PROTEASE"/>
    <property type="match status" value="1"/>
</dbReference>
<name>A0A8S4AAH5_9TELE</name>
<dbReference type="Pfam" id="PF19236">
    <property type="entry name" value="ADAMTS_CR_3"/>
    <property type="match status" value="1"/>
</dbReference>
<evidence type="ECO:0000256" key="2">
    <source>
        <dbReference type="ARBA" id="ARBA00022525"/>
    </source>
</evidence>
<feature type="signal peptide" evidence="6">
    <location>
        <begin position="1"/>
        <end position="19"/>
    </location>
</feature>
<dbReference type="EMBL" id="CAJRST010000001">
    <property type="protein sequence ID" value="CAG5852181.1"/>
    <property type="molecule type" value="Genomic_DNA"/>
</dbReference>
<gene>
    <name evidence="8" type="ORF">MMEN_LOCUS287</name>
</gene>
<dbReference type="GO" id="GO:0005576">
    <property type="term" value="C:extracellular region"/>
    <property type="evidence" value="ECO:0007669"/>
    <property type="project" value="UniProtKB-SubCell"/>
</dbReference>
<dbReference type="InterPro" id="IPR013087">
    <property type="entry name" value="Znf_C2H2_type"/>
</dbReference>
<evidence type="ECO:0000256" key="6">
    <source>
        <dbReference type="SAM" id="SignalP"/>
    </source>
</evidence>
<evidence type="ECO:0000313" key="9">
    <source>
        <dbReference type="Proteomes" id="UP000677803"/>
    </source>
</evidence>
<dbReference type="PANTHER" id="PTHR13723:SF316">
    <property type="entry name" value="LONELY HEART, ISOFORM A"/>
    <property type="match status" value="1"/>
</dbReference>
<dbReference type="PROSITE" id="PS50900">
    <property type="entry name" value="PLAC"/>
    <property type="match status" value="1"/>
</dbReference>
<feature type="chain" id="PRO_5035911514" evidence="6">
    <location>
        <begin position="20"/>
        <end position="629"/>
    </location>
</feature>
<dbReference type="FunFam" id="2.20.100.10:FF:000005">
    <property type="entry name" value="ADAM metallopeptidase with thrombospondin type 1 motif 9"/>
    <property type="match status" value="2"/>
</dbReference>
<keyword evidence="9" id="KW-1185">Reference proteome</keyword>
<dbReference type="GO" id="GO:0031012">
    <property type="term" value="C:extracellular matrix"/>
    <property type="evidence" value="ECO:0007669"/>
    <property type="project" value="TreeGrafter"/>
</dbReference>
<comment type="subcellular location">
    <subcellularLocation>
        <location evidence="1">Secreted</location>
    </subcellularLocation>
</comment>
<protein>
    <submittedName>
        <fullName evidence="8">(Atlantic silverside) hypothetical protein</fullName>
    </submittedName>
</protein>
<dbReference type="SMART" id="SM00209">
    <property type="entry name" value="TSP1"/>
    <property type="match status" value="6"/>
</dbReference>
<comment type="caution">
    <text evidence="8">The sequence shown here is derived from an EMBL/GenBank/DDBJ whole genome shotgun (WGS) entry which is preliminary data.</text>
</comment>
<evidence type="ECO:0000256" key="1">
    <source>
        <dbReference type="ARBA" id="ARBA00004613"/>
    </source>
</evidence>
<dbReference type="InterPro" id="IPR036383">
    <property type="entry name" value="TSP1_rpt_sf"/>
</dbReference>
<dbReference type="GO" id="GO:0004222">
    <property type="term" value="F:metalloendopeptidase activity"/>
    <property type="evidence" value="ECO:0007669"/>
    <property type="project" value="TreeGrafter"/>
</dbReference>
<feature type="region of interest" description="Disordered" evidence="5">
    <location>
        <begin position="172"/>
        <end position="214"/>
    </location>
</feature>
<dbReference type="InterPro" id="IPR010909">
    <property type="entry name" value="PLAC"/>
</dbReference>
<dbReference type="InterPro" id="IPR050439">
    <property type="entry name" value="ADAMTS_ADAMTS-like"/>
</dbReference>
<dbReference type="Pfam" id="PF05986">
    <property type="entry name" value="ADAMTS_spacer1"/>
    <property type="match status" value="1"/>
</dbReference>
<dbReference type="Pfam" id="PF19030">
    <property type="entry name" value="TSP1_ADAMTS"/>
    <property type="match status" value="6"/>
</dbReference>
<keyword evidence="2" id="KW-0964">Secreted</keyword>
<feature type="domain" description="PLAC" evidence="7">
    <location>
        <begin position="582"/>
        <end position="619"/>
    </location>
</feature>
<dbReference type="GO" id="GO:0030198">
    <property type="term" value="P:extracellular matrix organization"/>
    <property type="evidence" value="ECO:0007669"/>
    <property type="project" value="TreeGrafter"/>
</dbReference>
<feature type="compositionally biased region" description="Polar residues" evidence="5">
    <location>
        <begin position="188"/>
        <end position="203"/>
    </location>
</feature>